<evidence type="ECO:0000256" key="1">
    <source>
        <dbReference type="ARBA" id="ARBA00000971"/>
    </source>
</evidence>
<comment type="caution">
    <text evidence="8">The sequence shown here is derived from an EMBL/GenBank/DDBJ whole genome shotgun (WGS) entry which is preliminary data.</text>
</comment>
<dbReference type="SUPFAM" id="SSF54534">
    <property type="entry name" value="FKBP-like"/>
    <property type="match status" value="1"/>
</dbReference>
<dbReference type="Gene3D" id="2.60.120.340">
    <property type="entry name" value="Nucleoplasmin core domain"/>
    <property type="match status" value="1"/>
</dbReference>
<dbReference type="AlphaFoldDB" id="A0A814DTS9"/>
<feature type="compositionally biased region" description="Acidic residues" evidence="6">
    <location>
        <begin position="138"/>
        <end position="181"/>
    </location>
</feature>
<reference evidence="8" key="1">
    <citation type="submission" date="2021-02" db="EMBL/GenBank/DDBJ databases">
        <authorList>
            <person name="Nowell W R."/>
        </authorList>
    </citation>
    <scope>NUCLEOTIDE SEQUENCE</scope>
    <source>
        <strain evidence="8">Ploen Becks lab</strain>
    </source>
</reference>
<dbReference type="OrthoDB" id="1902587at2759"/>
<organism evidence="8 9">
    <name type="scientific">Brachionus calyciflorus</name>
    <dbReference type="NCBI Taxonomy" id="104777"/>
    <lineage>
        <taxon>Eukaryota</taxon>
        <taxon>Metazoa</taxon>
        <taxon>Spiralia</taxon>
        <taxon>Gnathifera</taxon>
        <taxon>Rotifera</taxon>
        <taxon>Eurotatoria</taxon>
        <taxon>Monogononta</taxon>
        <taxon>Pseudotrocha</taxon>
        <taxon>Ploima</taxon>
        <taxon>Brachionidae</taxon>
        <taxon>Brachionus</taxon>
    </lineage>
</organism>
<evidence type="ECO:0000256" key="3">
    <source>
        <dbReference type="ARBA" id="ARBA00023110"/>
    </source>
</evidence>
<protein>
    <recommendedName>
        <fullName evidence="2 5">peptidylprolyl isomerase</fullName>
        <ecNumber evidence="2 5">5.2.1.8</ecNumber>
    </recommendedName>
</protein>
<dbReference type="Pfam" id="PF00254">
    <property type="entry name" value="FKBP_C"/>
    <property type="match status" value="1"/>
</dbReference>
<dbReference type="EC" id="5.2.1.8" evidence="2 5"/>
<dbReference type="PROSITE" id="PS50059">
    <property type="entry name" value="FKBP_PPIASE"/>
    <property type="match status" value="1"/>
</dbReference>
<keyword evidence="9" id="KW-1185">Reference proteome</keyword>
<dbReference type="InterPro" id="IPR001179">
    <property type="entry name" value="PPIase_FKBP_dom"/>
</dbReference>
<dbReference type="Proteomes" id="UP000663879">
    <property type="component" value="Unassembled WGS sequence"/>
</dbReference>
<dbReference type="GO" id="GO:0003755">
    <property type="term" value="F:peptidyl-prolyl cis-trans isomerase activity"/>
    <property type="evidence" value="ECO:0007669"/>
    <property type="project" value="UniProtKB-KW"/>
</dbReference>
<dbReference type="PIRSF" id="PIRSF001473">
    <property type="entry name" value="FK506-bp_FPR3"/>
    <property type="match status" value="1"/>
</dbReference>
<dbReference type="Pfam" id="PF17800">
    <property type="entry name" value="NPL"/>
    <property type="match status" value="1"/>
</dbReference>
<dbReference type="PANTHER" id="PTHR43811:SF19">
    <property type="entry name" value="39 KDA FK506-BINDING NUCLEAR PROTEIN"/>
    <property type="match status" value="1"/>
</dbReference>
<gene>
    <name evidence="8" type="ORF">OXX778_LOCUS14479</name>
</gene>
<evidence type="ECO:0000256" key="5">
    <source>
        <dbReference type="PROSITE-ProRule" id="PRU00277"/>
    </source>
</evidence>
<evidence type="ECO:0000259" key="7">
    <source>
        <dbReference type="PROSITE" id="PS50059"/>
    </source>
</evidence>
<dbReference type="InterPro" id="IPR046357">
    <property type="entry name" value="PPIase_dom_sf"/>
</dbReference>
<proteinExistence type="predicted"/>
<dbReference type="FunFam" id="3.10.50.40:FF:000006">
    <property type="entry name" value="Peptidyl-prolyl cis-trans isomerase"/>
    <property type="match status" value="1"/>
</dbReference>
<keyword evidence="3 5" id="KW-0697">Rotamase</keyword>
<dbReference type="GO" id="GO:0000785">
    <property type="term" value="C:chromatin"/>
    <property type="evidence" value="ECO:0007669"/>
    <property type="project" value="TreeGrafter"/>
</dbReference>
<feature type="compositionally biased region" description="Basic and acidic residues" evidence="6">
    <location>
        <begin position="189"/>
        <end position="214"/>
    </location>
</feature>
<dbReference type="EMBL" id="CAJNOC010002989">
    <property type="protein sequence ID" value="CAF0961621.1"/>
    <property type="molecule type" value="Genomic_DNA"/>
</dbReference>
<keyword evidence="4 5" id="KW-0413">Isomerase</keyword>
<dbReference type="InterPro" id="IPR023566">
    <property type="entry name" value="PPIase_Fpr3/Fpr4-like"/>
</dbReference>
<evidence type="ECO:0000313" key="8">
    <source>
        <dbReference type="EMBL" id="CAF0961621.1"/>
    </source>
</evidence>
<dbReference type="PANTHER" id="PTHR43811">
    <property type="entry name" value="FKBP-TYPE PEPTIDYL-PROLYL CIS-TRANS ISOMERASE FKPA"/>
    <property type="match status" value="1"/>
</dbReference>
<evidence type="ECO:0000256" key="4">
    <source>
        <dbReference type="ARBA" id="ARBA00023235"/>
    </source>
</evidence>
<comment type="catalytic activity">
    <reaction evidence="1 5">
        <text>[protein]-peptidylproline (omega=180) = [protein]-peptidylproline (omega=0)</text>
        <dbReference type="Rhea" id="RHEA:16237"/>
        <dbReference type="Rhea" id="RHEA-COMP:10747"/>
        <dbReference type="Rhea" id="RHEA-COMP:10748"/>
        <dbReference type="ChEBI" id="CHEBI:83833"/>
        <dbReference type="ChEBI" id="CHEBI:83834"/>
        <dbReference type="EC" id="5.2.1.8"/>
    </reaction>
</comment>
<dbReference type="Gene3D" id="3.10.50.40">
    <property type="match status" value="1"/>
</dbReference>
<evidence type="ECO:0000256" key="2">
    <source>
        <dbReference type="ARBA" id="ARBA00013194"/>
    </source>
</evidence>
<accession>A0A814DTS9</accession>
<feature type="region of interest" description="Disordered" evidence="6">
    <location>
        <begin position="135"/>
        <end position="214"/>
    </location>
</feature>
<dbReference type="InterPro" id="IPR041232">
    <property type="entry name" value="NPL"/>
</dbReference>
<evidence type="ECO:0000313" key="9">
    <source>
        <dbReference type="Proteomes" id="UP000663879"/>
    </source>
</evidence>
<evidence type="ECO:0000256" key="6">
    <source>
        <dbReference type="SAM" id="MobiDB-lite"/>
    </source>
</evidence>
<name>A0A814DTS9_9BILA</name>
<feature type="domain" description="PPIase FKBP-type" evidence="7">
    <location>
        <begin position="240"/>
        <end position="328"/>
    </location>
</feature>
<sequence length="328" mass="36779">MVLLSELENSLFGLTLEAGASKEIDFKSERMVNITMAALDVKKKCDEYVPVVVKTSETSSYVICTLSKDRVMQQQLQLMINAGENVKFTLNAEHGCVNLTGYYLQDDNMMPLEEEDDERSDRIAKANQELAEYMYGGGEDDSDMGSEEDEDDDEDDDDEDDDEEEDDDEDEEEEDEDEEVEQNGKRKMNGADKKNGKNQKTEEKPPKLVPEKKEADVKKLAGGVTVKDLKEGKGPEAKKGKYIHVYYTGRLKQNGKQFDACQSGKPFKFRLGSGEVIKGWDIGFENMKVGGKRQIVVPPNMGYGNKRMGNDIPANSTLIFDVELKAVS</sequence>
<dbReference type="GO" id="GO:0005730">
    <property type="term" value="C:nucleolus"/>
    <property type="evidence" value="ECO:0007669"/>
    <property type="project" value="TreeGrafter"/>
</dbReference>